<gene>
    <name evidence="6" type="ORF">ANCDUO_00535</name>
</gene>
<dbReference type="Proteomes" id="UP000054047">
    <property type="component" value="Unassembled WGS sequence"/>
</dbReference>
<dbReference type="InterPro" id="IPR005172">
    <property type="entry name" value="CRC"/>
</dbReference>
<keyword evidence="7" id="KW-1185">Reference proteome</keyword>
<evidence type="ECO:0000313" key="6">
    <source>
        <dbReference type="EMBL" id="KIH69123.1"/>
    </source>
</evidence>
<dbReference type="GO" id="GO:0005634">
    <property type="term" value="C:nucleus"/>
    <property type="evidence" value="ECO:0007669"/>
    <property type="project" value="UniProtKB-SubCell"/>
</dbReference>
<name>A0A0C2DGL9_9BILA</name>
<evidence type="ECO:0000256" key="4">
    <source>
        <dbReference type="SAM" id="MobiDB-lite"/>
    </source>
</evidence>
<feature type="region of interest" description="Disordered" evidence="4">
    <location>
        <begin position="114"/>
        <end position="134"/>
    </location>
</feature>
<keyword evidence="3" id="KW-0539">Nucleus</keyword>
<organism evidence="6 7">
    <name type="scientific">Ancylostoma duodenale</name>
    <dbReference type="NCBI Taxonomy" id="51022"/>
    <lineage>
        <taxon>Eukaryota</taxon>
        <taxon>Metazoa</taxon>
        <taxon>Ecdysozoa</taxon>
        <taxon>Nematoda</taxon>
        <taxon>Chromadorea</taxon>
        <taxon>Rhabditida</taxon>
        <taxon>Rhabditina</taxon>
        <taxon>Rhabditomorpha</taxon>
        <taxon>Strongyloidea</taxon>
        <taxon>Ancylostomatidae</taxon>
        <taxon>Ancylostomatinae</taxon>
        <taxon>Ancylostoma</taxon>
    </lineage>
</organism>
<comment type="subcellular location">
    <subcellularLocation>
        <location evidence="1">Nucleus</location>
    </subcellularLocation>
</comment>
<dbReference type="SMART" id="SM01114">
    <property type="entry name" value="CXC"/>
    <property type="match status" value="2"/>
</dbReference>
<sequence>MGEQNGDSVQGLDRPQGDFIYERVLLSEEGEPIYLEDDDYAEVFREEEYIQLEDGTFVQAEQHAITPQASTSTQTQRLQQVRIASVVNRNGTELGSQFHVHHAAPHNFDSRVIQSSHSAVSNASKDAAENDRFNSNVRNQQSLELLGKSNVLSYPQAAGSLTKSYSSNSSSATIYHPFAHTYNVPKQKKKPLPGQRKPCNCTKSMCLKLYCDCFANGEFCVDCNCKDCHNNLEHDADRSKAIKQSLERNPNAFKPKIGVKSGKLDAERLHQKGCHCKKSGCLKNYCECFEAKVPCTSRCKCQGCQNTESDRASRHDRINTTSSALMSLANTASSVTTGSPSSPLSDNESDTESTLVRADPRSYPWFYMTDEVIEAATLCLVAQAEESLSGCPTNTSDIVVEEMERMVLGEFGRCLQEIISNASES</sequence>
<dbReference type="OrthoDB" id="6283463at2759"/>
<dbReference type="PANTHER" id="PTHR12446">
    <property type="entry name" value="TESMIN/TSO1-RELATED"/>
    <property type="match status" value="1"/>
</dbReference>
<dbReference type="EMBL" id="KN726216">
    <property type="protein sequence ID" value="KIH69123.1"/>
    <property type="molecule type" value="Genomic_DNA"/>
</dbReference>
<evidence type="ECO:0000259" key="5">
    <source>
        <dbReference type="PROSITE" id="PS51634"/>
    </source>
</evidence>
<evidence type="ECO:0000256" key="3">
    <source>
        <dbReference type="ARBA" id="ARBA00023242"/>
    </source>
</evidence>
<dbReference type="AlphaFoldDB" id="A0A0C2DGL9"/>
<evidence type="ECO:0000256" key="1">
    <source>
        <dbReference type="ARBA" id="ARBA00004123"/>
    </source>
</evidence>
<dbReference type="PROSITE" id="PS51634">
    <property type="entry name" value="CRC"/>
    <property type="match status" value="1"/>
</dbReference>
<feature type="compositionally biased region" description="Polar residues" evidence="4">
    <location>
        <begin position="114"/>
        <end position="124"/>
    </location>
</feature>
<dbReference type="InterPro" id="IPR033467">
    <property type="entry name" value="Tesmin/TSO1-like_CXC"/>
</dbReference>
<dbReference type="InterPro" id="IPR028307">
    <property type="entry name" value="Lin-54_fam"/>
</dbReference>
<proteinExistence type="inferred from homology"/>
<dbReference type="PANTHER" id="PTHR12446:SF34">
    <property type="entry name" value="PROTEIN LIN-54 HOMOLOG"/>
    <property type="match status" value="1"/>
</dbReference>
<dbReference type="Pfam" id="PF03638">
    <property type="entry name" value="TCR"/>
    <property type="match status" value="2"/>
</dbReference>
<comment type="similarity">
    <text evidence="2">Belongs to the lin-54 family.</text>
</comment>
<evidence type="ECO:0000313" key="7">
    <source>
        <dbReference type="Proteomes" id="UP000054047"/>
    </source>
</evidence>
<reference evidence="6 7" key="1">
    <citation type="submission" date="2013-12" db="EMBL/GenBank/DDBJ databases">
        <title>Draft genome of the parsitic nematode Ancylostoma duodenale.</title>
        <authorList>
            <person name="Mitreva M."/>
        </authorList>
    </citation>
    <scope>NUCLEOTIDE SEQUENCE [LARGE SCALE GENOMIC DNA]</scope>
    <source>
        <strain evidence="6 7">Zhejiang</strain>
    </source>
</reference>
<feature type="compositionally biased region" description="Polar residues" evidence="4">
    <location>
        <begin position="330"/>
        <end position="346"/>
    </location>
</feature>
<accession>A0A0C2DGL9</accession>
<protein>
    <submittedName>
        <fullName evidence="6">Tesmin/TSO1-like CXC domain protein</fullName>
    </submittedName>
</protein>
<feature type="region of interest" description="Disordered" evidence="4">
    <location>
        <begin position="330"/>
        <end position="355"/>
    </location>
</feature>
<feature type="domain" description="CRC" evidence="5">
    <location>
        <begin position="195"/>
        <end position="309"/>
    </location>
</feature>
<evidence type="ECO:0000256" key="2">
    <source>
        <dbReference type="ARBA" id="ARBA00007267"/>
    </source>
</evidence>
<dbReference type="GO" id="GO:0006355">
    <property type="term" value="P:regulation of DNA-templated transcription"/>
    <property type="evidence" value="ECO:0007669"/>
    <property type="project" value="TreeGrafter"/>
</dbReference>